<dbReference type="InterPro" id="IPR036291">
    <property type="entry name" value="NAD(P)-bd_dom_sf"/>
</dbReference>
<evidence type="ECO:0000313" key="8">
    <source>
        <dbReference type="EMBL" id="KAK8070500.1"/>
    </source>
</evidence>
<protein>
    <recommendedName>
        <fullName evidence="7">Enoyl reductase (ER) domain-containing protein</fullName>
    </recommendedName>
</protein>
<dbReference type="Pfam" id="PF00107">
    <property type="entry name" value="ADH_zinc_N"/>
    <property type="match status" value="1"/>
</dbReference>
<dbReference type="Gene3D" id="3.90.180.10">
    <property type="entry name" value="Medium-chain alcohol dehydrogenases, catalytic domain"/>
    <property type="match status" value="1"/>
</dbReference>
<sequence length="352" mass="37247">MRALRYHGPGDLRVEHDQPEPECLPHQVKVRPAWCGICGSDLHAYLSDKVIPLRDVPHPLTGEVWPITLGHEFSGDVVAVGADVARDPDGVRVGDRVACQPTICCSSCPSCREGAVNCCDSLGFIGLMGGGGGLSDFICIDAQFAHKLPDSISYEIGAWHAVAQAAVQPGDDVLVMGAGPIGLAVIQCLRAQQFGGQIVVVELSSKRKEFARRCGATTVLDPQEEDDVVAKCRSLCGGGQGPAVALECAGVAASINAACRAVRTKGLVVNVALWEEPVPIDMMALLCLGEATGISLTASDFRAVIAALESGRLQVEGMITHKIKMDEVVDKGFEALMKEKDTTIKVLVDVRV</sequence>
<dbReference type="PROSITE" id="PS00059">
    <property type="entry name" value="ADH_ZINC"/>
    <property type="match status" value="1"/>
</dbReference>
<dbReference type="GeneID" id="92048078"/>
<dbReference type="SUPFAM" id="SSF51735">
    <property type="entry name" value="NAD(P)-binding Rossmann-fold domains"/>
    <property type="match status" value="1"/>
</dbReference>
<keyword evidence="3 6" id="KW-0479">Metal-binding</keyword>
<comment type="cofactor">
    <cofactor evidence="1 6">
        <name>Zn(2+)</name>
        <dbReference type="ChEBI" id="CHEBI:29105"/>
    </cofactor>
</comment>
<dbReference type="EMBL" id="JAQQWN010000008">
    <property type="protein sequence ID" value="KAK8070500.1"/>
    <property type="molecule type" value="Genomic_DNA"/>
</dbReference>
<keyword evidence="5" id="KW-0560">Oxidoreductase</keyword>
<evidence type="ECO:0000256" key="2">
    <source>
        <dbReference type="ARBA" id="ARBA00008072"/>
    </source>
</evidence>
<dbReference type="PANTHER" id="PTHR43161:SF23">
    <property type="entry name" value="(R,R)-BUTANEDIOL DEHYDROGENASE-RELATED"/>
    <property type="match status" value="1"/>
</dbReference>
<comment type="similarity">
    <text evidence="2 6">Belongs to the zinc-containing alcohol dehydrogenase family.</text>
</comment>
<keyword evidence="9" id="KW-1185">Reference proteome</keyword>
<evidence type="ECO:0000256" key="6">
    <source>
        <dbReference type="RuleBase" id="RU361277"/>
    </source>
</evidence>
<dbReference type="Proteomes" id="UP001433268">
    <property type="component" value="Unassembled WGS sequence"/>
</dbReference>
<evidence type="ECO:0000256" key="1">
    <source>
        <dbReference type="ARBA" id="ARBA00001947"/>
    </source>
</evidence>
<dbReference type="InterPro" id="IPR020843">
    <property type="entry name" value="ER"/>
</dbReference>
<dbReference type="Pfam" id="PF08240">
    <property type="entry name" value="ADH_N"/>
    <property type="match status" value="1"/>
</dbReference>
<dbReference type="SUPFAM" id="SSF50129">
    <property type="entry name" value="GroES-like"/>
    <property type="match status" value="1"/>
</dbReference>
<dbReference type="CDD" id="cd08233">
    <property type="entry name" value="butanediol_DH_like"/>
    <property type="match status" value="1"/>
</dbReference>
<comment type="caution">
    <text evidence="8">The sequence shown here is derived from an EMBL/GenBank/DDBJ whole genome shotgun (WGS) entry which is preliminary data.</text>
</comment>
<dbReference type="InterPro" id="IPR013149">
    <property type="entry name" value="ADH-like_C"/>
</dbReference>
<dbReference type="InterPro" id="IPR011032">
    <property type="entry name" value="GroES-like_sf"/>
</dbReference>
<dbReference type="SMART" id="SM00829">
    <property type="entry name" value="PKS_ER"/>
    <property type="match status" value="1"/>
</dbReference>
<dbReference type="RefSeq" id="XP_066664308.1">
    <property type="nucleotide sequence ID" value="XM_066815018.1"/>
</dbReference>
<dbReference type="Gene3D" id="3.40.50.720">
    <property type="entry name" value="NAD(P)-binding Rossmann-like Domain"/>
    <property type="match status" value="1"/>
</dbReference>
<evidence type="ECO:0000259" key="7">
    <source>
        <dbReference type="SMART" id="SM00829"/>
    </source>
</evidence>
<dbReference type="PANTHER" id="PTHR43161">
    <property type="entry name" value="SORBITOL DEHYDROGENASE"/>
    <property type="match status" value="1"/>
</dbReference>
<organism evidence="8 9">
    <name type="scientific">Apiospora hydei</name>
    <dbReference type="NCBI Taxonomy" id="1337664"/>
    <lineage>
        <taxon>Eukaryota</taxon>
        <taxon>Fungi</taxon>
        <taxon>Dikarya</taxon>
        <taxon>Ascomycota</taxon>
        <taxon>Pezizomycotina</taxon>
        <taxon>Sordariomycetes</taxon>
        <taxon>Xylariomycetidae</taxon>
        <taxon>Amphisphaeriales</taxon>
        <taxon>Apiosporaceae</taxon>
        <taxon>Apiospora</taxon>
    </lineage>
</organism>
<keyword evidence="4 6" id="KW-0862">Zinc</keyword>
<proteinExistence type="inferred from homology"/>
<dbReference type="InterPro" id="IPR013154">
    <property type="entry name" value="ADH-like_N"/>
</dbReference>
<evidence type="ECO:0000256" key="4">
    <source>
        <dbReference type="ARBA" id="ARBA00022833"/>
    </source>
</evidence>
<evidence type="ECO:0000256" key="5">
    <source>
        <dbReference type="ARBA" id="ARBA00023002"/>
    </source>
</evidence>
<dbReference type="InterPro" id="IPR002328">
    <property type="entry name" value="ADH_Zn_CS"/>
</dbReference>
<accession>A0ABR1VH15</accession>
<name>A0ABR1VH15_9PEZI</name>
<feature type="domain" description="Enoyl reductase (ER)" evidence="7">
    <location>
        <begin position="8"/>
        <end position="348"/>
    </location>
</feature>
<gene>
    <name evidence="8" type="ORF">PG997_010703</name>
</gene>
<evidence type="ECO:0000256" key="3">
    <source>
        <dbReference type="ARBA" id="ARBA00022723"/>
    </source>
</evidence>
<reference evidence="8 9" key="1">
    <citation type="submission" date="2023-01" db="EMBL/GenBank/DDBJ databases">
        <title>Analysis of 21 Apiospora genomes using comparative genomics revels a genus with tremendous synthesis potential of carbohydrate active enzymes and secondary metabolites.</title>
        <authorList>
            <person name="Sorensen T."/>
        </authorList>
    </citation>
    <scope>NUCLEOTIDE SEQUENCE [LARGE SCALE GENOMIC DNA]</scope>
    <source>
        <strain evidence="8 9">CBS 114990</strain>
    </source>
</reference>
<evidence type="ECO:0000313" key="9">
    <source>
        <dbReference type="Proteomes" id="UP001433268"/>
    </source>
</evidence>